<dbReference type="Pfam" id="PF06896">
    <property type="entry name" value="Phage_TAC_3"/>
    <property type="match status" value="1"/>
</dbReference>
<evidence type="ECO:0000313" key="1">
    <source>
        <dbReference type="EMBL" id="TDN31661.1"/>
    </source>
</evidence>
<gene>
    <name evidence="1" type="ORF">CEE75_05630</name>
</gene>
<dbReference type="RefSeq" id="WP_060808452.1">
    <property type="nucleotide sequence ID" value="NZ_JAKHFO010000007.1"/>
</dbReference>
<proteinExistence type="predicted"/>
<comment type="caution">
    <text evidence="1">The sequence shown here is derived from an EMBL/GenBank/DDBJ whole genome shotgun (WGS) entry which is preliminary data.</text>
</comment>
<organism evidence="1 2">
    <name type="scientific">Lactobacillus crispatus</name>
    <dbReference type="NCBI Taxonomy" id="47770"/>
    <lineage>
        <taxon>Bacteria</taxon>
        <taxon>Bacillati</taxon>
        <taxon>Bacillota</taxon>
        <taxon>Bacilli</taxon>
        <taxon>Lactobacillales</taxon>
        <taxon>Lactobacillaceae</taxon>
        <taxon>Lactobacillus</taxon>
    </lineage>
</organism>
<dbReference type="Proteomes" id="UP000295195">
    <property type="component" value="Unassembled WGS sequence"/>
</dbReference>
<evidence type="ECO:0000313" key="2">
    <source>
        <dbReference type="Proteomes" id="UP000295195"/>
    </source>
</evidence>
<sequence length="115" mass="12859">MSVKINGKKLHLTTFDVPTNGKNIRRCLVAQKKFAEADLAIKRVDTDDEESIINSLEAQIKLIDSYVEFLKPVLSLSDAQVEKVENADFEDVVAFTTEVIDKVLKVDSSKSDDTK</sequence>
<name>A0A4R6CTY2_9LACO</name>
<reference evidence="1 2" key="1">
    <citation type="submission" date="2017-06" db="EMBL/GenBank/DDBJ databases">
        <authorList>
            <person name="Swanenburg J."/>
            <person name="Kort R."/>
        </authorList>
    </citation>
    <scope>NUCLEOTIDE SEQUENCE [LARGE SCALE GENOMIC DNA]</scope>
    <source>
        <strain evidence="1 2">RL05</strain>
    </source>
</reference>
<dbReference type="InterPro" id="IPR009681">
    <property type="entry name" value="Phage_TAC_Siphoviridae"/>
</dbReference>
<accession>A0A4R6CTY2</accession>
<protein>
    <recommendedName>
        <fullName evidence="3">Phage tail protein</fullName>
    </recommendedName>
</protein>
<dbReference type="EMBL" id="NKLP01000099">
    <property type="protein sequence ID" value="TDN31661.1"/>
    <property type="molecule type" value="Genomic_DNA"/>
</dbReference>
<dbReference type="AlphaFoldDB" id="A0A4R6CTY2"/>
<evidence type="ECO:0008006" key="3">
    <source>
        <dbReference type="Google" id="ProtNLM"/>
    </source>
</evidence>